<comment type="similarity">
    <text evidence="1">Belongs to the LDH2/MDH2 oxidoreductase family.</text>
</comment>
<dbReference type="InterPro" id="IPR036111">
    <property type="entry name" value="Mal/L-sulfo/L-lacto_DH-like_sf"/>
</dbReference>
<reference evidence="3" key="1">
    <citation type="submission" date="2015-07" db="EMBL/GenBank/DDBJ databases">
        <title>Complete genome sequence of Mycobacterium goodii X7B, a facultative thermophilic biodesulfurizing bacterium.</title>
        <authorList>
            <person name="Yu B."/>
            <person name="Li F."/>
            <person name="Xu P."/>
        </authorList>
    </citation>
    <scope>NUCLEOTIDE SEQUENCE [LARGE SCALE GENOMIC DNA]</scope>
    <source>
        <strain evidence="3">X7B</strain>
    </source>
</reference>
<sequence>MRELVAAVLVGSGYPADRAELVADSLVHADRRGVSSHGVTRTRIYSRRARAGLVDPNAEPQVSGPTAARVVDAHNAPGQVAADAATRVAIEVAGAHGISVVGVVNSNHCGTLAYFLERIAKAGLVGLAATNGPAVMAYFGGRTRAVGTNPLGYAIPRPDGPPIVLDMATSNAARGKIISMARSGEGRVPDGWAVDAEGRPTTDPVAAIEGAVLPFAGPKGSGLAMGVELLCGTMLSGITGTQIGDMYEQWDRPQRVGHIFIAIAPESFGSRAAFDDNVRRFVADVHALPPAEGMSRVLLPGEREDLAAAAADRDGLLLPGPVIADLEALADELGLSQRLVRKDGAP</sequence>
<dbReference type="PANTHER" id="PTHR11091:SF0">
    <property type="entry name" value="MALATE DEHYDROGENASE"/>
    <property type="match status" value="1"/>
</dbReference>
<proteinExistence type="inferred from homology"/>
<dbReference type="GO" id="GO:0016491">
    <property type="term" value="F:oxidoreductase activity"/>
    <property type="evidence" value="ECO:0007669"/>
    <property type="project" value="UniProtKB-KW"/>
</dbReference>
<evidence type="ECO:0000256" key="1">
    <source>
        <dbReference type="ARBA" id="ARBA00006056"/>
    </source>
</evidence>
<dbReference type="Proteomes" id="UP000062255">
    <property type="component" value="Chromosome"/>
</dbReference>
<keyword evidence="2" id="KW-0560">Oxidoreductase</keyword>
<accession>A0A0K0XHJ6</accession>
<dbReference type="KEGG" id="mgo:AFA91_33065"/>
<dbReference type="InterPro" id="IPR003767">
    <property type="entry name" value="Malate/L-lactate_DH-like"/>
</dbReference>
<dbReference type="STRING" id="134601.AFA91_33065"/>
<dbReference type="EMBL" id="CP012150">
    <property type="protein sequence ID" value="AKS36832.1"/>
    <property type="molecule type" value="Genomic_DNA"/>
</dbReference>
<protein>
    <recommendedName>
        <fullName evidence="4">Lactate dehydrogenase</fullName>
    </recommendedName>
</protein>
<dbReference type="Pfam" id="PF02615">
    <property type="entry name" value="Ldh_2"/>
    <property type="match status" value="1"/>
</dbReference>
<dbReference type="PANTHER" id="PTHR11091">
    <property type="entry name" value="OXIDOREDUCTASE-RELATED"/>
    <property type="match status" value="1"/>
</dbReference>
<evidence type="ECO:0000313" key="3">
    <source>
        <dbReference type="EMBL" id="AKS36832.1"/>
    </source>
</evidence>
<evidence type="ECO:0008006" key="4">
    <source>
        <dbReference type="Google" id="ProtNLM"/>
    </source>
</evidence>
<dbReference type="InterPro" id="IPR043144">
    <property type="entry name" value="Mal/L-sulf/L-lact_DH-like_ah"/>
</dbReference>
<organism evidence="3">
    <name type="scientific">Mycolicibacterium goodii</name>
    <name type="common">Mycobacterium goodii</name>
    <dbReference type="NCBI Taxonomy" id="134601"/>
    <lineage>
        <taxon>Bacteria</taxon>
        <taxon>Bacillati</taxon>
        <taxon>Actinomycetota</taxon>
        <taxon>Actinomycetes</taxon>
        <taxon>Mycobacteriales</taxon>
        <taxon>Mycobacteriaceae</taxon>
        <taxon>Mycolicibacterium</taxon>
    </lineage>
</organism>
<dbReference type="PATRIC" id="fig|134601.6.peg.6846"/>
<dbReference type="Gene3D" id="1.10.1530.10">
    <property type="match status" value="1"/>
</dbReference>
<dbReference type="AlphaFoldDB" id="A0A0K0XHJ6"/>
<name>A0A0K0XHJ6_MYCGD</name>
<dbReference type="InterPro" id="IPR043143">
    <property type="entry name" value="Mal/L-sulf/L-lact_DH-like_NADP"/>
</dbReference>
<gene>
    <name evidence="3" type="ORF">AFA91_33065</name>
</gene>
<evidence type="ECO:0000256" key="2">
    <source>
        <dbReference type="ARBA" id="ARBA00023002"/>
    </source>
</evidence>
<dbReference type="Gene3D" id="3.30.1370.60">
    <property type="entry name" value="Hypothetical oxidoreductase yiak, domain 2"/>
    <property type="match status" value="1"/>
</dbReference>
<dbReference type="SUPFAM" id="SSF89733">
    <property type="entry name" value="L-sulfolactate dehydrogenase-like"/>
    <property type="match status" value="1"/>
</dbReference>